<reference evidence="1 2" key="1">
    <citation type="submission" date="2019-03" db="EMBL/GenBank/DDBJ databases">
        <title>Genomic Encyclopedia of Type Strains, Phase IV (KMG-IV): sequencing the most valuable type-strain genomes for metagenomic binning, comparative biology and taxonomic classification.</title>
        <authorList>
            <person name="Goeker M."/>
        </authorList>
    </citation>
    <scope>NUCLEOTIDE SEQUENCE [LARGE SCALE GENOMIC DNA]</scope>
    <source>
        <strain evidence="1 2">DSM 24830</strain>
    </source>
</reference>
<gene>
    <name evidence="1" type="ORF">EV695_1966</name>
</gene>
<dbReference type="Proteomes" id="UP000294887">
    <property type="component" value="Unassembled WGS sequence"/>
</dbReference>
<dbReference type="RefSeq" id="WP_131905728.1">
    <property type="nucleotide sequence ID" value="NZ_BAAAFU010000004.1"/>
</dbReference>
<comment type="caution">
    <text evidence="1">The sequence shown here is derived from an EMBL/GenBank/DDBJ whole genome shotgun (WGS) entry which is preliminary data.</text>
</comment>
<evidence type="ECO:0008006" key="3">
    <source>
        <dbReference type="Google" id="ProtNLM"/>
    </source>
</evidence>
<organism evidence="1 2">
    <name type="scientific">Cocleimonas flava</name>
    <dbReference type="NCBI Taxonomy" id="634765"/>
    <lineage>
        <taxon>Bacteria</taxon>
        <taxon>Pseudomonadati</taxon>
        <taxon>Pseudomonadota</taxon>
        <taxon>Gammaproteobacteria</taxon>
        <taxon>Thiotrichales</taxon>
        <taxon>Thiotrichaceae</taxon>
        <taxon>Cocleimonas</taxon>
    </lineage>
</organism>
<dbReference type="EMBL" id="SMFQ01000003">
    <property type="protein sequence ID" value="TCJ87456.1"/>
    <property type="molecule type" value="Genomic_DNA"/>
</dbReference>
<dbReference type="OrthoDB" id="6996126at2"/>
<accession>A0A4R1EZW1</accession>
<protein>
    <recommendedName>
        <fullName evidence="3">Fis family transcriptional regulator</fullName>
    </recommendedName>
</protein>
<name>A0A4R1EZW1_9GAMM</name>
<proteinExistence type="predicted"/>
<evidence type="ECO:0000313" key="1">
    <source>
        <dbReference type="EMBL" id="TCJ87456.1"/>
    </source>
</evidence>
<dbReference type="AlphaFoldDB" id="A0A4R1EZW1"/>
<sequence length="113" mass="13319">MKRNQKKIESSIVIALTDVCETLKEKYTGFLWLTHFVDYANFPQSLKLVFVFDTKISLENAMNDDLFKTIFVLTESRLKRESVTVKRIDKAVYFDTEEMGADVDNMKWCRKYS</sequence>
<evidence type="ECO:0000313" key="2">
    <source>
        <dbReference type="Proteomes" id="UP000294887"/>
    </source>
</evidence>
<keyword evidence="2" id="KW-1185">Reference proteome</keyword>